<keyword evidence="1" id="KW-0808">Transferase</keyword>
<dbReference type="EMBL" id="VSSQ01001617">
    <property type="protein sequence ID" value="MPM09827.1"/>
    <property type="molecule type" value="Genomic_DNA"/>
</dbReference>
<dbReference type="PANTHER" id="PTHR30244:SF34">
    <property type="entry name" value="DTDP-4-AMINO-4,6-DIDEOXYGALACTOSE TRANSAMINASE"/>
    <property type="match status" value="1"/>
</dbReference>
<dbReference type="GO" id="GO:0030170">
    <property type="term" value="F:pyridoxal phosphate binding"/>
    <property type="evidence" value="ECO:0007669"/>
    <property type="project" value="TreeGrafter"/>
</dbReference>
<reference evidence="1" key="1">
    <citation type="submission" date="2019-08" db="EMBL/GenBank/DDBJ databases">
        <authorList>
            <person name="Kucharzyk K."/>
            <person name="Murdoch R.W."/>
            <person name="Higgins S."/>
            <person name="Loffler F."/>
        </authorList>
    </citation>
    <scope>NUCLEOTIDE SEQUENCE</scope>
</reference>
<protein>
    <submittedName>
        <fullName evidence="1">dTDP-4-amino-4,6-dideoxygalactose transaminase</fullName>
        <ecNumber evidence="1">2.6.1.59</ecNumber>
    </submittedName>
</protein>
<name>A0A644X1J7_9ZZZZ</name>
<dbReference type="GO" id="GO:0000271">
    <property type="term" value="P:polysaccharide biosynthetic process"/>
    <property type="evidence" value="ECO:0007669"/>
    <property type="project" value="TreeGrafter"/>
</dbReference>
<dbReference type="CDD" id="cd00616">
    <property type="entry name" value="AHBA_syn"/>
    <property type="match status" value="1"/>
</dbReference>
<dbReference type="SUPFAM" id="SSF53383">
    <property type="entry name" value="PLP-dependent transferases"/>
    <property type="match status" value="1"/>
</dbReference>
<dbReference type="GO" id="GO:0019180">
    <property type="term" value="F:dTDP-4-amino-4,6-dideoxygalactose transaminase activity"/>
    <property type="evidence" value="ECO:0007669"/>
    <property type="project" value="UniProtKB-EC"/>
</dbReference>
<dbReference type="Pfam" id="PF01041">
    <property type="entry name" value="DegT_DnrJ_EryC1"/>
    <property type="match status" value="1"/>
</dbReference>
<organism evidence="1">
    <name type="scientific">bioreactor metagenome</name>
    <dbReference type="NCBI Taxonomy" id="1076179"/>
    <lineage>
        <taxon>unclassified sequences</taxon>
        <taxon>metagenomes</taxon>
        <taxon>ecological metagenomes</taxon>
    </lineage>
</organism>
<evidence type="ECO:0000313" key="1">
    <source>
        <dbReference type="EMBL" id="MPM09827.1"/>
    </source>
</evidence>
<dbReference type="NCBIfam" id="NF008687">
    <property type="entry name" value="PRK11706.1"/>
    <property type="match status" value="1"/>
</dbReference>
<accession>A0A644X1J7</accession>
<proteinExistence type="predicted"/>
<sequence>MFYIKTALQSGQCGSEGIFIDRCKEWFHQNYQVQHVFLTPSCTAALEMAALITEINHGDEVIIPSWTHVSTANAFVLRGAKIVFADIDPETMTINTEDVKRKISDRTKAIVAVHYGGYAADVVLLRQLCDTKGIFLIEDAAHSIGAGIKGRLQGIVGHLGCLSFHETKNIQCGEGGALLVNDPRLAGTAEIVFEKGTDRSAFLRGEVSGYEWQRPGSSFAMSNITAAMLLAQLQETESVNEHRRILWYSYRKLLKKIRNFNSLFTLPPLPPAEEEFNAHIFFIKAVDANIARKLVVDLNSDGIQAQFHYRPLHSSPYGSQFEGLCQNTELKCKRLIRLPLHSGMNENQVRRIVSVVEKLVKQK</sequence>
<dbReference type="InterPro" id="IPR000653">
    <property type="entry name" value="DegT/StrS_aminotransferase"/>
</dbReference>
<comment type="caution">
    <text evidence="1">The sequence shown here is derived from an EMBL/GenBank/DDBJ whole genome shotgun (WGS) entry which is preliminary data.</text>
</comment>
<keyword evidence="1" id="KW-0032">Aminotransferase</keyword>
<dbReference type="AlphaFoldDB" id="A0A644X1J7"/>
<dbReference type="Gene3D" id="3.40.640.10">
    <property type="entry name" value="Type I PLP-dependent aspartate aminotransferase-like (Major domain)"/>
    <property type="match status" value="1"/>
</dbReference>
<dbReference type="PANTHER" id="PTHR30244">
    <property type="entry name" value="TRANSAMINASE"/>
    <property type="match status" value="1"/>
</dbReference>
<dbReference type="InterPro" id="IPR015424">
    <property type="entry name" value="PyrdxlP-dep_Trfase"/>
</dbReference>
<dbReference type="EC" id="2.6.1.59" evidence="1"/>
<gene>
    <name evidence="1" type="primary">wecE_2</name>
    <name evidence="1" type="ORF">SDC9_56150</name>
</gene>
<dbReference type="InterPro" id="IPR015421">
    <property type="entry name" value="PyrdxlP-dep_Trfase_major"/>
</dbReference>
<dbReference type="PIRSF" id="PIRSF000390">
    <property type="entry name" value="PLP_StrS"/>
    <property type="match status" value="1"/>
</dbReference>